<comment type="caution">
    <text evidence="6">The sequence shown here is derived from an EMBL/GenBank/DDBJ whole genome shotgun (WGS) entry which is preliminary data.</text>
</comment>
<evidence type="ECO:0000313" key="7">
    <source>
        <dbReference type="Proteomes" id="UP000290288"/>
    </source>
</evidence>
<comment type="subcellular location">
    <subcellularLocation>
        <location evidence="1 5">Membrane</location>
        <topology evidence="1 5">Multi-pass membrane protein</topology>
    </subcellularLocation>
</comment>
<organism evidence="6 7">
    <name type="scientific">Candolleomyces aberdarensis</name>
    <dbReference type="NCBI Taxonomy" id="2316362"/>
    <lineage>
        <taxon>Eukaryota</taxon>
        <taxon>Fungi</taxon>
        <taxon>Dikarya</taxon>
        <taxon>Basidiomycota</taxon>
        <taxon>Agaricomycotina</taxon>
        <taxon>Agaricomycetes</taxon>
        <taxon>Agaricomycetidae</taxon>
        <taxon>Agaricales</taxon>
        <taxon>Agaricineae</taxon>
        <taxon>Psathyrellaceae</taxon>
        <taxon>Candolleomyces</taxon>
    </lineage>
</organism>
<dbReference type="STRING" id="2316362.A0A4Q2DYQ4"/>
<evidence type="ECO:0000256" key="4">
    <source>
        <dbReference type="ARBA" id="ARBA00023136"/>
    </source>
</evidence>
<evidence type="ECO:0000313" key="6">
    <source>
        <dbReference type="EMBL" id="RXW25061.1"/>
    </source>
</evidence>
<comment type="similarity">
    <text evidence="5">Belongs to the PRA1 family.</text>
</comment>
<evidence type="ECO:0000256" key="5">
    <source>
        <dbReference type="RuleBase" id="RU363107"/>
    </source>
</evidence>
<reference evidence="6 7" key="1">
    <citation type="submission" date="2019-01" db="EMBL/GenBank/DDBJ databases">
        <title>Draft genome sequence of Psathyrella aberdarensis IHI B618.</title>
        <authorList>
            <person name="Buettner E."/>
            <person name="Kellner H."/>
        </authorList>
    </citation>
    <scope>NUCLEOTIDE SEQUENCE [LARGE SCALE GENOMIC DNA]</scope>
    <source>
        <strain evidence="6 7">IHI B618</strain>
    </source>
</reference>
<gene>
    <name evidence="6" type="ORF">EST38_g833</name>
</gene>
<sequence>MEAVLRVTDALKSFREARLSGLRPPQEFFDVSRISRPADMNQATSRISYNTRYFSGKSLTLAVFK</sequence>
<evidence type="ECO:0000256" key="1">
    <source>
        <dbReference type="ARBA" id="ARBA00004141"/>
    </source>
</evidence>
<dbReference type="Proteomes" id="UP000290288">
    <property type="component" value="Unassembled WGS sequence"/>
</dbReference>
<evidence type="ECO:0000256" key="2">
    <source>
        <dbReference type="ARBA" id="ARBA00022692"/>
    </source>
</evidence>
<protein>
    <recommendedName>
        <fullName evidence="5">PRA1 family protein</fullName>
    </recommendedName>
</protein>
<dbReference type="EMBL" id="SDEE01000010">
    <property type="protein sequence ID" value="RXW25061.1"/>
    <property type="molecule type" value="Genomic_DNA"/>
</dbReference>
<keyword evidence="7" id="KW-1185">Reference proteome</keyword>
<name>A0A4Q2DYQ4_9AGAR</name>
<keyword evidence="2" id="KW-0812">Transmembrane</keyword>
<dbReference type="AlphaFoldDB" id="A0A4Q2DYQ4"/>
<dbReference type="GO" id="GO:0016020">
    <property type="term" value="C:membrane"/>
    <property type="evidence" value="ECO:0007669"/>
    <property type="project" value="UniProtKB-SubCell"/>
</dbReference>
<dbReference type="InterPro" id="IPR004895">
    <property type="entry name" value="Prenylated_rab_accept_PRA1"/>
</dbReference>
<keyword evidence="3" id="KW-1133">Transmembrane helix</keyword>
<dbReference type="Pfam" id="PF03208">
    <property type="entry name" value="PRA1"/>
    <property type="match status" value="1"/>
</dbReference>
<proteinExistence type="inferred from homology"/>
<dbReference type="OrthoDB" id="63113at2759"/>
<evidence type="ECO:0000256" key="3">
    <source>
        <dbReference type="ARBA" id="ARBA00022989"/>
    </source>
</evidence>
<keyword evidence="4" id="KW-0472">Membrane</keyword>
<accession>A0A4Q2DYQ4</accession>